<dbReference type="EMBL" id="CABVII010000003">
    <property type="protein sequence ID" value="VVO61061.1"/>
    <property type="molecule type" value="Genomic_DNA"/>
</dbReference>
<accession>A0A5E7HA28</accession>
<name>A0A5E7HA28_PSEFL</name>
<protein>
    <submittedName>
        <fullName evidence="2">Uncharacterized protein</fullName>
    </submittedName>
</protein>
<organism evidence="2 3">
    <name type="scientific">Pseudomonas fluorescens</name>
    <dbReference type="NCBI Taxonomy" id="294"/>
    <lineage>
        <taxon>Bacteria</taxon>
        <taxon>Pseudomonadati</taxon>
        <taxon>Pseudomonadota</taxon>
        <taxon>Gammaproteobacteria</taxon>
        <taxon>Pseudomonadales</taxon>
        <taxon>Pseudomonadaceae</taxon>
        <taxon>Pseudomonas</taxon>
    </lineage>
</organism>
<dbReference type="AlphaFoldDB" id="A0A5E7HA28"/>
<dbReference type="Proteomes" id="UP000385207">
    <property type="component" value="Unassembled WGS sequence"/>
</dbReference>
<evidence type="ECO:0000313" key="3">
    <source>
        <dbReference type="Proteomes" id="UP000385207"/>
    </source>
</evidence>
<feature type="transmembrane region" description="Helical" evidence="1">
    <location>
        <begin position="72"/>
        <end position="92"/>
    </location>
</feature>
<evidence type="ECO:0000256" key="1">
    <source>
        <dbReference type="SAM" id="Phobius"/>
    </source>
</evidence>
<proteinExistence type="predicted"/>
<keyword evidence="1" id="KW-0472">Membrane</keyword>
<gene>
    <name evidence="2" type="ORF">PS862_00820</name>
</gene>
<reference evidence="2 3" key="1">
    <citation type="submission" date="2019-09" db="EMBL/GenBank/DDBJ databases">
        <authorList>
            <person name="Chandra G."/>
            <person name="Truman W A."/>
        </authorList>
    </citation>
    <scope>NUCLEOTIDE SEQUENCE [LARGE SCALE GENOMIC DNA]</scope>
    <source>
        <strain evidence="2">PS862</strain>
    </source>
</reference>
<dbReference type="RefSeq" id="WP_150783272.1">
    <property type="nucleotide sequence ID" value="NZ_CABVII010000003.1"/>
</dbReference>
<sequence>MAQVTPSKTSTPDREMHWALRAVVRAVIGAFITPIIGYYFKVPYLSAAVSWVCVRFVELLDWLGEDTALQRLQVLSAVAVGCALATLAFWLWRRLVASEAKNAEREGPQSLVLDADQLAVLRVIGMHVERNAHLRFDIVVRRTGLTRIATQAALTALRENDLIPLGQWTDELASLTNAGNTYILQSGLLVTSEL</sequence>
<feature type="transmembrane region" description="Helical" evidence="1">
    <location>
        <begin position="18"/>
        <end position="40"/>
    </location>
</feature>
<keyword evidence="1" id="KW-0812">Transmembrane</keyword>
<evidence type="ECO:0000313" key="2">
    <source>
        <dbReference type="EMBL" id="VVO61061.1"/>
    </source>
</evidence>
<keyword evidence="1" id="KW-1133">Transmembrane helix</keyword>